<evidence type="ECO:0000313" key="14">
    <source>
        <dbReference type="Proteomes" id="UP000297866"/>
    </source>
</evidence>
<evidence type="ECO:0000256" key="9">
    <source>
        <dbReference type="ARBA" id="ARBA00023136"/>
    </source>
</evidence>
<dbReference type="PANTHER" id="PTHR35457">
    <property type="entry name" value="HEME A SYNTHASE"/>
    <property type="match status" value="1"/>
</dbReference>
<feature type="transmembrane region" description="Helical" evidence="12">
    <location>
        <begin position="130"/>
        <end position="151"/>
    </location>
</feature>
<feature type="transmembrane region" description="Helical" evidence="12">
    <location>
        <begin position="171"/>
        <end position="194"/>
    </location>
</feature>
<reference evidence="13 14" key="1">
    <citation type="submission" date="2019-03" db="EMBL/GenBank/DDBJ databases">
        <title>Genomics of glacier-inhabiting Cryobacterium strains.</title>
        <authorList>
            <person name="Liu Q."/>
            <person name="Xin Y.-H."/>
        </authorList>
    </citation>
    <scope>NUCLEOTIDE SEQUENCE [LARGE SCALE GENOMIC DNA]</scope>
    <source>
        <strain evidence="13 14">Sr47</strain>
    </source>
</reference>
<comment type="pathway">
    <text evidence="11">Porphyrin-containing compound metabolism.</text>
</comment>
<comment type="caution">
    <text evidence="13">The sequence shown here is derived from an EMBL/GenBank/DDBJ whole genome shotgun (WGS) entry which is preliminary data.</text>
</comment>
<evidence type="ECO:0000313" key="13">
    <source>
        <dbReference type="EMBL" id="TFB49552.1"/>
    </source>
</evidence>
<evidence type="ECO:0000256" key="7">
    <source>
        <dbReference type="ARBA" id="ARBA00023004"/>
    </source>
</evidence>
<keyword evidence="8" id="KW-0350">Heme biosynthesis</keyword>
<dbReference type="InterPro" id="IPR003780">
    <property type="entry name" value="COX15/CtaA_fam"/>
</dbReference>
<feature type="transmembrane region" description="Helical" evidence="12">
    <location>
        <begin position="21"/>
        <end position="41"/>
    </location>
</feature>
<gene>
    <name evidence="13" type="ORF">E3O23_11980</name>
</gene>
<evidence type="ECO:0000256" key="12">
    <source>
        <dbReference type="SAM" id="Phobius"/>
    </source>
</evidence>
<evidence type="ECO:0000256" key="3">
    <source>
        <dbReference type="ARBA" id="ARBA00022692"/>
    </source>
</evidence>
<dbReference type="GO" id="GO:0006784">
    <property type="term" value="P:heme A biosynthetic process"/>
    <property type="evidence" value="ECO:0007669"/>
    <property type="project" value="InterPro"/>
</dbReference>
<feature type="transmembrane region" description="Helical" evidence="12">
    <location>
        <begin position="75"/>
        <end position="94"/>
    </location>
</feature>
<dbReference type="GO" id="GO:0046872">
    <property type="term" value="F:metal ion binding"/>
    <property type="evidence" value="ECO:0007669"/>
    <property type="project" value="UniProtKB-KW"/>
</dbReference>
<comment type="subcellular location">
    <subcellularLocation>
        <location evidence="1">Membrane</location>
        <topology evidence="1">Multi-pass membrane protein</topology>
    </subcellularLocation>
</comment>
<keyword evidence="4" id="KW-0479">Metal-binding</keyword>
<evidence type="ECO:0000256" key="8">
    <source>
        <dbReference type="ARBA" id="ARBA00023133"/>
    </source>
</evidence>
<dbReference type="Proteomes" id="UP000297866">
    <property type="component" value="Unassembled WGS sequence"/>
</dbReference>
<feature type="transmembrane region" description="Helical" evidence="12">
    <location>
        <begin position="240"/>
        <end position="262"/>
    </location>
</feature>
<evidence type="ECO:0000256" key="11">
    <source>
        <dbReference type="ARBA" id="ARBA00023444"/>
    </source>
</evidence>
<evidence type="ECO:0000256" key="5">
    <source>
        <dbReference type="ARBA" id="ARBA00022989"/>
    </source>
</evidence>
<evidence type="ECO:0000256" key="4">
    <source>
        <dbReference type="ARBA" id="ARBA00022723"/>
    </source>
</evidence>
<evidence type="ECO:0000256" key="10">
    <source>
        <dbReference type="ARBA" id="ARBA00023157"/>
    </source>
</evidence>
<dbReference type="PANTHER" id="PTHR35457:SF1">
    <property type="entry name" value="HEME A SYNTHASE"/>
    <property type="match status" value="1"/>
</dbReference>
<evidence type="ECO:0000256" key="1">
    <source>
        <dbReference type="ARBA" id="ARBA00004141"/>
    </source>
</evidence>
<organism evidence="13 14">
    <name type="scientific">Cryobacterium tagatosivorans</name>
    <dbReference type="NCBI Taxonomy" id="1259199"/>
    <lineage>
        <taxon>Bacteria</taxon>
        <taxon>Bacillati</taxon>
        <taxon>Actinomycetota</taxon>
        <taxon>Actinomycetes</taxon>
        <taxon>Micrococcales</taxon>
        <taxon>Microbacteriaceae</taxon>
        <taxon>Cryobacterium</taxon>
    </lineage>
</organism>
<dbReference type="OrthoDB" id="5241540at2"/>
<feature type="transmembrane region" description="Helical" evidence="12">
    <location>
        <begin position="268"/>
        <end position="290"/>
    </location>
</feature>
<dbReference type="AlphaFoldDB" id="A0A4R8UEP2"/>
<name>A0A4R8UEP2_9MICO</name>
<keyword evidence="10" id="KW-1015">Disulfide bond</keyword>
<dbReference type="GO" id="GO:0016020">
    <property type="term" value="C:membrane"/>
    <property type="evidence" value="ECO:0007669"/>
    <property type="project" value="UniProtKB-SubCell"/>
</dbReference>
<keyword evidence="14" id="KW-1185">Reference proteome</keyword>
<evidence type="ECO:0000256" key="2">
    <source>
        <dbReference type="ARBA" id="ARBA00022475"/>
    </source>
</evidence>
<dbReference type="EMBL" id="SOEZ01000057">
    <property type="protein sequence ID" value="TFB49552.1"/>
    <property type="molecule type" value="Genomic_DNA"/>
</dbReference>
<keyword evidence="9 12" id="KW-0472">Membrane</keyword>
<keyword evidence="7" id="KW-0408">Iron</keyword>
<accession>A0A4R8UEP2</accession>
<feature type="transmembrane region" description="Helical" evidence="12">
    <location>
        <begin position="214"/>
        <end position="233"/>
    </location>
</feature>
<dbReference type="InterPro" id="IPR050450">
    <property type="entry name" value="COX15/CtaA_HemeA_synthase"/>
</dbReference>
<dbReference type="GO" id="GO:0016491">
    <property type="term" value="F:oxidoreductase activity"/>
    <property type="evidence" value="ECO:0007669"/>
    <property type="project" value="UniProtKB-KW"/>
</dbReference>
<keyword evidence="3 12" id="KW-0812">Transmembrane</keyword>
<sequence>MSRISAWLPTRVDARIRLFAWLSLISEIVIVGTGGAVRLTASGLGCPTWPTCTAESLVPTPEMGIHGVIEFANRLMTGVVGLVAIATFVLVWRIRRERRDLFVLALVLALGVLVQALLGGVTVLTGLNPFIVGLHFIVSLLMVCVAAALVYRTTTTPGPRRRVVPAWFARLAHATSAVVAITIAVGVVTTASGPHSGDSDAVRSGFDAELFEHVHAWPAYATALLTVLLLAASVTRGLPVTGWVAGLLGIEAVQIVVGLVQARTGLPPVLVGAHMVLACCLAAVMTALILHLKAPVAGADASPAPAAASAARAPQA</sequence>
<protein>
    <submittedName>
        <fullName evidence="13">Heme A synthase</fullName>
    </submittedName>
</protein>
<keyword evidence="5 12" id="KW-1133">Transmembrane helix</keyword>
<evidence type="ECO:0000256" key="6">
    <source>
        <dbReference type="ARBA" id="ARBA00023002"/>
    </source>
</evidence>
<keyword evidence="2" id="KW-1003">Cell membrane</keyword>
<keyword evidence="6" id="KW-0560">Oxidoreductase</keyword>
<feature type="transmembrane region" description="Helical" evidence="12">
    <location>
        <begin position="101"/>
        <end position="124"/>
    </location>
</feature>
<proteinExistence type="predicted"/>
<dbReference type="Pfam" id="PF02628">
    <property type="entry name" value="COX15-CtaA"/>
    <property type="match status" value="1"/>
</dbReference>
<dbReference type="RefSeq" id="WP_134491305.1">
    <property type="nucleotide sequence ID" value="NZ_SOEZ01000057.1"/>
</dbReference>